<dbReference type="EMBL" id="JAXCGZ010001928">
    <property type="protein sequence ID" value="KAK7084982.1"/>
    <property type="molecule type" value="Genomic_DNA"/>
</dbReference>
<keyword evidence="13" id="KW-1185">Reference proteome</keyword>
<dbReference type="Pfam" id="PF07679">
    <property type="entry name" value="I-set"/>
    <property type="match status" value="2"/>
</dbReference>
<name>A0AAN9AFV6_HALRR</name>
<accession>A0AAN9AFV6</accession>
<dbReference type="InterPro" id="IPR036383">
    <property type="entry name" value="TSP1_rpt_sf"/>
</dbReference>
<evidence type="ECO:0000256" key="9">
    <source>
        <dbReference type="ARBA" id="ARBA00023180"/>
    </source>
</evidence>
<evidence type="ECO:0000256" key="6">
    <source>
        <dbReference type="ARBA" id="ARBA00022737"/>
    </source>
</evidence>
<evidence type="ECO:0000259" key="11">
    <source>
        <dbReference type="PROSITE" id="PS50835"/>
    </source>
</evidence>
<dbReference type="GO" id="GO:0016020">
    <property type="term" value="C:membrane"/>
    <property type="evidence" value="ECO:0007669"/>
    <property type="project" value="UniProtKB-SubCell"/>
</dbReference>
<comment type="subcellular location">
    <subcellularLocation>
        <location evidence="1">Membrane</location>
    </subcellularLocation>
    <subcellularLocation>
        <location evidence="2">Secreted</location>
    </subcellularLocation>
</comment>
<evidence type="ECO:0000313" key="13">
    <source>
        <dbReference type="Proteomes" id="UP001381693"/>
    </source>
</evidence>
<dbReference type="PROSITE" id="PS50835">
    <property type="entry name" value="IG_LIKE"/>
    <property type="match status" value="4"/>
</dbReference>
<dbReference type="InterPro" id="IPR003599">
    <property type="entry name" value="Ig_sub"/>
</dbReference>
<dbReference type="SMART" id="SM00209">
    <property type="entry name" value="TSP1"/>
    <property type="match status" value="6"/>
</dbReference>
<comment type="caution">
    <text evidence="12">The sequence shown here is derived from an EMBL/GenBank/DDBJ whole genome shotgun (WGS) entry which is preliminary data.</text>
</comment>
<feature type="domain" description="Ig-like" evidence="11">
    <location>
        <begin position="7"/>
        <end position="93"/>
    </location>
</feature>
<dbReference type="SMART" id="SM00406">
    <property type="entry name" value="IGv"/>
    <property type="match status" value="2"/>
</dbReference>
<keyword evidence="7" id="KW-0472">Membrane</keyword>
<dbReference type="InterPro" id="IPR013098">
    <property type="entry name" value="Ig_I-set"/>
</dbReference>
<dbReference type="InterPro" id="IPR000884">
    <property type="entry name" value="TSP1_rpt"/>
</dbReference>
<sequence length="712" mass="76734">MYGIAPPSVVEELAEAVSVIRGEELTLACTASGYPPPEIRWLREGRVLAETSRLFVAANGELTISGAQQSDTGLYTCLVTNAAGRLYREVVVIVHVPPRITVLPHTQQVTRGDRLELECEALGIPLPTIRWLLNGTEVAGVTTSSDGRGTLVVERASKTDEGTYTCIAENVAGHRKAIAGVQVKVPPVIMYAPEEMTVLELNAVTLSCVAEGDPAPATTWIKEGHSVHSSDRVHLMENGSLVIDSLQASDAGEYKCIVSNDAGAAEATAHLVVHTPPVLTQPPVSGVVEVGGTIVFDCVSEGSPPPNIQWGVTPGELHSRYLHLTNGSLQLIAAQMEDEGQVICQAYNELGEDLAKADLSIRVNGMWGQWGPWSACSVSCGKGTQERRRACDSPAPRHGGAPCQVINGNERQENNGPMKTRPYDILTRPCRPKPCPVDGNWSPWDPWSECSVTCGSGVRYRYRYCTAPAPLYEGKPCDGPTTEEEACKLRDCPVSGGWGEWSTWTECSTTCQQGLRQRTRLCDSPPPAAGGTYCEGDDLEVNPCSNAPCLLDGNWGAWTSWSGCSVSCGGGVRKRQRQCDDPAPSNGGRFCPGSDMLEDYCNLEMCPINGGWSSWSDWGSCTATCGGGQRRRFRSCDNPAPSQDGRACMGSDTDTESCNTQKCPAYGSWGSWEEWSHCSMTCGFGYKVRIRRCNSPSPRLNGAPCPGEDREE</sequence>
<gene>
    <name evidence="12" type="primary">HMCN1_1</name>
    <name evidence="12" type="ORF">SK128_001570</name>
</gene>
<evidence type="ECO:0000256" key="10">
    <source>
        <dbReference type="ARBA" id="ARBA00023319"/>
    </source>
</evidence>
<dbReference type="SUPFAM" id="SSF48726">
    <property type="entry name" value="Immunoglobulin"/>
    <property type="match status" value="4"/>
</dbReference>
<keyword evidence="4" id="KW-0245">EGF-like domain</keyword>
<keyword evidence="9" id="KW-0325">Glycoprotein</keyword>
<evidence type="ECO:0000256" key="2">
    <source>
        <dbReference type="ARBA" id="ARBA00004613"/>
    </source>
</evidence>
<protein>
    <submittedName>
        <fullName evidence="12">Hemicentin-1</fullName>
    </submittedName>
</protein>
<dbReference type="Pfam" id="PF00090">
    <property type="entry name" value="TSP_1"/>
    <property type="match status" value="6"/>
</dbReference>
<dbReference type="Gene3D" id="2.60.40.10">
    <property type="entry name" value="Immunoglobulins"/>
    <property type="match status" value="4"/>
</dbReference>
<dbReference type="Proteomes" id="UP001381693">
    <property type="component" value="Unassembled WGS sequence"/>
</dbReference>
<organism evidence="12 13">
    <name type="scientific">Halocaridina rubra</name>
    <name type="common">Hawaiian red shrimp</name>
    <dbReference type="NCBI Taxonomy" id="373956"/>
    <lineage>
        <taxon>Eukaryota</taxon>
        <taxon>Metazoa</taxon>
        <taxon>Ecdysozoa</taxon>
        <taxon>Arthropoda</taxon>
        <taxon>Crustacea</taxon>
        <taxon>Multicrustacea</taxon>
        <taxon>Malacostraca</taxon>
        <taxon>Eumalacostraca</taxon>
        <taxon>Eucarida</taxon>
        <taxon>Decapoda</taxon>
        <taxon>Pleocyemata</taxon>
        <taxon>Caridea</taxon>
        <taxon>Atyoidea</taxon>
        <taxon>Atyidae</taxon>
        <taxon>Halocaridina</taxon>
    </lineage>
</organism>
<keyword evidence="3" id="KW-0964">Secreted</keyword>
<dbReference type="PRINTS" id="PR01705">
    <property type="entry name" value="TSP1REPEAT"/>
</dbReference>
<dbReference type="SMART" id="SM00409">
    <property type="entry name" value="IG"/>
    <property type="match status" value="4"/>
</dbReference>
<dbReference type="InterPro" id="IPR003598">
    <property type="entry name" value="Ig_sub2"/>
</dbReference>
<dbReference type="FunFam" id="2.60.40.10:FF:000186">
    <property type="entry name" value="Hemicentin 1"/>
    <property type="match status" value="1"/>
</dbReference>
<feature type="domain" description="Ig-like" evidence="11">
    <location>
        <begin position="186"/>
        <end position="272"/>
    </location>
</feature>
<feature type="domain" description="Ig-like" evidence="11">
    <location>
        <begin position="98"/>
        <end position="179"/>
    </location>
</feature>
<evidence type="ECO:0000256" key="3">
    <source>
        <dbReference type="ARBA" id="ARBA00022525"/>
    </source>
</evidence>
<dbReference type="FunFam" id="2.20.100.10:FF:000007">
    <property type="entry name" value="Thrombospondin 1"/>
    <property type="match status" value="3"/>
</dbReference>
<dbReference type="InterPro" id="IPR052065">
    <property type="entry name" value="Compl_asym_regulator"/>
</dbReference>
<dbReference type="Gene3D" id="2.20.100.10">
    <property type="entry name" value="Thrombospondin type-1 (TSP1) repeat"/>
    <property type="match status" value="6"/>
</dbReference>
<reference evidence="12 13" key="1">
    <citation type="submission" date="2023-11" db="EMBL/GenBank/DDBJ databases">
        <title>Halocaridina rubra genome assembly.</title>
        <authorList>
            <person name="Smith C."/>
        </authorList>
    </citation>
    <scope>NUCLEOTIDE SEQUENCE [LARGE SCALE GENOMIC DNA]</scope>
    <source>
        <strain evidence="12">EP-1</strain>
        <tissue evidence="12">Whole</tissue>
    </source>
</reference>
<evidence type="ECO:0000256" key="8">
    <source>
        <dbReference type="ARBA" id="ARBA00023157"/>
    </source>
</evidence>
<dbReference type="InterPro" id="IPR013106">
    <property type="entry name" value="Ig_V-set"/>
</dbReference>
<evidence type="ECO:0000256" key="4">
    <source>
        <dbReference type="ARBA" id="ARBA00022536"/>
    </source>
</evidence>
<dbReference type="AlphaFoldDB" id="A0AAN9AFV6"/>
<evidence type="ECO:0000256" key="7">
    <source>
        <dbReference type="ARBA" id="ARBA00023136"/>
    </source>
</evidence>
<dbReference type="SMART" id="SM00408">
    <property type="entry name" value="IGc2"/>
    <property type="match status" value="4"/>
</dbReference>
<keyword evidence="10" id="KW-0393">Immunoglobulin domain</keyword>
<dbReference type="FunFam" id="2.20.100.10:FF:000067">
    <property type="entry name" value="Hemicentin 1"/>
    <property type="match status" value="1"/>
</dbReference>
<dbReference type="PROSITE" id="PS50092">
    <property type="entry name" value="TSP1"/>
    <property type="match status" value="6"/>
</dbReference>
<dbReference type="PANTHER" id="PTHR22906:SF21">
    <property type="entry name" value="SEMA DOMAIN-CONTAINING PROTEIN"/>
    <property type="match status" value="1"/>
</dbReference>
<dbReference type="Pfam" id="PF13927">
    <property type="entry name" value="Ig_3"/>
    <property type="match status" value="2"/>
</dbReference>
<keyword evidence="5" id="KW-0732">Signal</keyword>
<dbReference type="PANTHER" id="PTHR22906">
    <property type="entry name" value="PROPERDIN"/>
    <property type="match status" value="1"/>
</dbReference>
<dbReference type="FunFam" id="2.20.100.10:FF:000001">
    <property type="entry name" value="semaphorin-5A isoform X1"/>
    <property type="match status" value="2"/>
</dbReference>
<dbReference type="SUPFAM" id="SSF82895">
    <property type="entry name" value="TSP-1 type 1 repeat"/>
    <property type="match status" value="6"/>
</dbReference>
<feature type="domain" description="Ig-like" evidence="11">
    <location>
        <begin position="276"/>
        <end position="360"/>
    </location>
</feature>
<dbReference type="InterPro" id="IPR036179">
    <property type="entry name" value="Ig-like_dom_sf"/>
</dbReference>
<dbReference type="FunFam" id="2.60.40.10:FF:000032">
    <property type="entry name" value="palladin isoform X1"/>
    <property type="match status" value="1"/>
</dbReference>
<dbReference type="FunFam" id="2.60.40.10:FF:000004">
    <property type="entry name" value="DCC isoform 1"/>
    <property type="match status" value="1"/>
</dbReference>
<dbReference type="InterPro" id="IPR013783">
    <property type="entry name" value="Ig-like_fold"/>
</dbReference>
<evidence type="ECO:0000256" key="1">
    <source>
        <dbReference type="ARBA" id="ARBA00004370"/>
    </source>
</evidence>
<dbReference type="InterPro" id="IPR007110">
    <property type="entry name" value="Ig-like_dom"/>
</dbReference>
<proteinExistence type="predicted"/>
<keyword evidence="8" id="KW-1015">Disulfide bond</keyword>
<dbReference type="GO" id="GO:0005576">
    <property type="term" value="C:extracellular region"/>
    <property type="evidence" value="ECO:0007669"/>
    <property type="project" value="UniProtKB-SubCell"/>
</dbReference>
<keyword evidence="6" id="KW-0677">Repeat</keyword>
<evidence type="ECO:0000256" key="5">
    <source>
        <dbReference type="ARBA" id="ARBA00022729"/>
    </source>
</evidence>
<evidence type="ECO:0000313" key="12">
    <source>
        <dbReference type="EMBL" id="KAK7084982.1"/>
    </source>
</evidence>